<comment type="caution">
    <text evidence="2">The sequence shown here is derived from an EMBL/GenBank/DDBJ whole genome shotgun (WGS) entry which is preliminary data.</text>
</comment>
<sequence length="180" mass="19162">MRLLSILVTILWSMAVYNLRSMLQDLEEQQQTQITNGGAAPTANGGKAVNKYERDVLATTLYTLGSSLAVNVVCAFAARPLDPEIVPGTEMIACAPYGVGAAALAARLHTFALGGYTAEHWHYARRTGPARFKSWLRKDVFGRLVRDGKRLVTGKGMAMGMAAPGCGGSGEAEDGGKCEL</sequence>
<evidence type="ECO:0000256" key="1">
    <source>
        <dbReference type="SAM" id="SignalP"/>
    </source>
</evidence>
<reference evidence="2 3" key="1">
    <citation type="journal article" date="2024" name="IMA Fungus">
        <title>Apiospora arundinis, a panoply of carbohydrate-active enzymes and secondary metabolites.</title>
        <authorList>
            <person name="Sorensen T."/>
            <person name="Petersen C."/>
            <person name="Muurmann A.T."/>
            <person name="Christiansen J.V."/>
            <person name="Brundto M.L."/>
            <person name="Overgaard C.K."/>
            <person name="Boysen A.T."/>
            <person name="Wollenberg R.D."/>
            <person name="Larsen T.O."/>
            <person name="Sorensen J.L."/>
            <person name="Nielsen K.L."/>
            <person name="Sondergaard T.E."/>
        </authorList>
    </citation>
    <scope>NUCLEOTIDE SEQUENCE [LARGE SCALE GENOMIC DNA]</scope>
    <source>
        <strain evidence="2 3">AAU 773</strain>
    </source>
</reference>
<feature type="signal peptide" evidence="1">
    <location>
        <begin position="1"/>
        <end position="18"/>
    </location>
</feature>
<dbReference type="EMBL" id="JAPCWZ010000006">
    <property type="protein sequence ID" value="KAK8859198.1"/>
    <property type="molecule type" value="Genomic_DNA"/>
</dbReference>
<keyword evidence="3" id="KW-1185">Reference proteome</keyword>
<name>A0ABR2I8Y0_9PEZI</name>
<evidence type="ECO:0000313" key="3">
    <source>
        <dbReference type="Proteomes" id="UP001390339"/>
    </source>
</evidence>
<proteinExistence type="predicted"/>
<organism evidence="2 3">
    <name type="scientific">Apiospora arundinis</name>
    <dbReference type="NCBI Taxonomy" id="335852"/>
    <lineage>
        <taxon>Eukaryota</taxon>
        <taxon>Fungi</taxon>
        <taxon>Dikarya</taxon>
        <taxon>Ascomycota</taxon>
        <taxon>Pezizomycotina</taxon>
        <taxon>Sordariomycetes</taxon>
        <taxon>Xylariomycetidae</taxon>
        <taxon>Amphisphaeriales</taxon>
        <taxon>Apiosporaceae</taxon>
        <taxon>Apiospora</taxon>
    </lineage>
</organism>
<keyword evidence="1" id="KW-0732">Signal</keyword>
<protein>
    <submittedName>
        <fullName evidence="2">Uncharacterized protein</fullName>
    </submittedName>
</protein>
<accession>A0ABR2I8Y0</accession>
<evidence type="ECO:0000313" key="2">
    <source>
        <dbReference type="EMBL" id="KAK8859198.1"/>
    </source>
</evidence>
<feature type="chain" id="PRO_5046223720" evidence="1">
    <location>
        <begin position="19"/>
        <end position="180"/>
    </location>
</feature>
<gene>
    <name evidence="2" type="ORF">PGQ11_009932</name>
</gene>
<dbReference type="Proteomes" id="UP001390339">
    <property type="component" value="Unassembled WGS sequence"/>
</dbReference>